<protein>
    <submittedName>
        <fullName evidence="1">Uncharacterized protein</fullName>
    </submittedName>
</protein>
<dbReference type="KEGG" id="eus:EUTSA_v10022513mg"/>
<dbReference type="Gramene" id="ESQ36863">
    <property type="protein sequence ID" value="ESQ36863"/>
    <property type="gene ID" value="EUTSA_v10022513mg"/>
</dbReference>
<reference evidence="1 2" key="1">
    <citation type="journal article" date="2013" name="Front. Plant Sci.">
        <title>The Reference Genome of the Halophytic Plant Eutrema salsugineum.</title>
        <authorList>
            <person name="Yang R."/>
            <person name="Jarvis D.E."/>
            <person name="Chen H."/>
            <person name="Beilstein M.A."/>
            <person name="Grimwood J."/>
            <person name="Jenkins J."/>
            <person name="Shu S."/>
            <person name="Prochnik S."/>
            <person name="Xin M."/>
            <person name="Ma C."/>
            <person name="Schmutz J."/>
            <person name="Wing R.A."/>
            <person name="Mitchell-Olds T."/>
            <person name="Schumaker K.S."/>
            <person name="Wang X."/>
        </authorList>
    </citation>
    <scope>NUCLEOTIDE SEQUENCE [LARGE SCALE GENOMIC DNA]</scope>
</reference>
<gene>
    <name evidence="1" type="ORF">EUTSA_v10022513mg</name>
</gene>
<dbReference type="AlphaFoldDB" id="V4LAR0"/>
<name>V4LAR0_EUTSA</name>
<evidence type="ECO:0000313" key="1">
    <source>
        <dbReference type="EMBL" id="ESQ36863.1"/>
    </source>
</evidence>
<dbReference type="EMBL" id="KI517629">
    <property type="protein sequence ID" value="ESQ36863.1"/>
    <property type="molecule type" value="Genomic_DNA"/>
</dbReference>
<accession>V4LAR0</accession>
<keyword evidence="2" id="KW-1185">Reference proteome</keyword>
<organism evidence="1 2">
    <name type="scientific">Eutrema salsugineum</name>
    <name type="common">Saltwater cress</name>
    <name type="synonym">Sisymbrium salsugineum</name>
    <dbReference type="NCBI Taxonomy" id="72664"/>
    <lineage>
        <taxon>Eukaryota</taxon>
        <taxon>Viridiplantae</taxon>
        <taxon>Streptophyta</taxon>
        <taxon>Embryophyta</taxon>
        <taxon>Tracheophyta</taxon>
        <taxon>Spermatophyta</taxon>
        <taxon>Magnoliopsida</taxon>
        <taxon>eudicotyledons</taxon>
        <taxon>Gunneridae</taxon>
        <taxon>Pentapetalae</taxon>
        <taxon>rosids</taxon>
        <taxon>malvids</taxon>
        <taxon>Brassicales</taxon>
        <taxon>Brassicaceae</taxon>
        <taxon>Eutremeae</taxon>
        <taxon>Eutrema</taxon>
    </lineage>
</organism>
<proteinExistence type="predicted"/>
<dbReference type="Proteomes" id="UP000030689">
    <property type="component" value="Unassembled WGS sequence"/>
</dbReference>
<sequence length="67" mass="7609">MIIGRLEAEHREASVQIKLCCELRIKIRPLEADKRPYSSRCCSHLVKRDVGSCLCLIKGCVLSLVHM</sequence>
<evidence type="ECO:0000313" key="2">
    <source>
        <dbReference type="Proteomes" id="UP000030689"/>
    </source>
</evidence>